<comment type="caution">
    <text evidence="2">The sequence shown here is derived from an EMBL/GenBank/DDBJ whole genome shotgun (WGS) entry which is preliminary data.</text>
</comment>
<gene>
    <name evidence="2" type="ORF">AZI85_11785</name>
</gene>
<dbReference type="PROSITE" id="PS51257">
    <property type="entry name" value="PROKAR_LIPOPROTEIN"/>
    <property type="match status" value="1"/>
</dbReference>
<evidence type="ECO:0000313" key="2">
    <source>
        <dbReference type="EMBL" id="KYG60672.1"/>
    </source>
</evidence>
<protein>
    <recommendedName>
        <fullName evidence="4">Lipoprotein</fullName>
    </recommendedName>
</protein>
<dbReference type="AlphaFoldDB" id="A0A150WCT0"/>
<dbReference type="RefSeq" id="WP_063244941.1">
    <property type="nucleotide sequence ID" value="NZ_LUKF01000019.1"/>
</dbReference>
<keyword evidence="1" id="KW-0732">Signal</keyword>
<feature type="chain" id="PRO_5007572538" description="Lipoprotein" evidence="1">
    <location>
        <begin position="21"/>
        <end position="342"/>
    </location>
</feature>
<dbReference type="Proteomes" id="UP000075391">
    <property type="component" value="Unassembled WGS sequence"/>
</dbReference>
<evidence type="ECO:0008006" key="4">
    <source>
        <dbReference type="Google" id="ProtNLM"/>
    </source>
</evidence>
<feature type="signal peptide" evidence="1">
    <location>
        <begin position="1"/>
        <end position="20"/>
    </location>
</feature>
<name>A0A150WCT0_BDEBC</name>
<dbReference type="OrthoDB" id="5289719at2"/>
<reference evidence="2 3" key="1">
    <citation type="submission" date="2016-03" db="EMBL/GenBank/DDBJ databases">
        <authorList>
            <person name="Ploux O."/>
        </authorList>
    </citation>
    <scope>NUCLEOTIDE SEQUENCE [LARGE SCALE GENOMIC DNA]</scope>
    <source>
        <strain evidence="2 3">BER2</strain>
    </source>
</reference>
<dbReference type="EMBL" id="LUKF01000019">
    <property type="protein sequence ID" value="KYG60672.1"/>
    <property type="molecule type" value="Genomic_DNA"/>
</dbReference>
<sequence>MSLKNSLLLTALTMVLGACGNGGGGQPVVTAAAPIPNPNPTPTSIGYEELTYEFKFNGCSTGKHKLLSKKEFCDALLNDALNNNCARELRIEHYNRQCTATQPSSAGTLLPTSAARCIVSGMDLKDRTFLDNMNPFNPQRRQSVRDMFWNGRQSQAYDLLFSSNSYGRARFLVSPAQAGRSAQGEILLQQQRGDDAFSARGGMGSPLRMVVTNFTDEKEVDAVCISDKAFRVPKKDLRTVKCSFRLGGTHDRNSTVREEILTWDLVNSVQKEIFRTRRSGSIVVKLKPAANGEEERIEVETVELDIDKTFKAEAALNEGLEIRYQGRQTRADFSLQCAPASK</sequence>
<accession>A0A150WCT0</accession>
<organism evidence="2 3">
    <name type="scientific">Bdellovibrio bacteriovorus</name>
    <dbReference type="NCBI Taxonomy" id="959"/>
    <lineage>
        <taxon>Bacteria</taxon>
        <taxon>Pseudomonadati</taxon>
        <taxon>Bdellovibrionota</taxon>
        <taxon>Bdellovibrionia</taxon>
        <taxon>Bdellovibrionales</taxon>
        <taxon>Pseudobdellovibrionaceae</taxon>
        <taxon>Bdellovibrio</taxon>
    </lineage>
</organism>
<evidence type="ECO:0000256" key="1">
    <source>
        <dbReference type="SAM" id="SignalP"/>
    </source>
</evidence>
<evidence type="ECO:0000313" key="3">
    <source>
        <dbReference type="Proteomes" id="UP000075391"/>
    </source>
</evidence>
<proteinExistence type="predicted"/>